<name>A0A926ZIN7_9CYAN</name>
<keyword evidence="10" id="KW-1185">Reference proteome</keyword>
<proteinExistence type="inferred from homology"/>
<comment type="subcellular location">
    <subcellularLocation>
        <location evidence="1">Membrane</location>
        <topology evidence="1">Multi-pass membrane protein</topology>
    </subcellularLocation>
</comment>
<reference evidence="9" key="2">
    <citation type="submission" date="2020-08" db="EMBL/GenBank/DDBJ databases">
        <authorList>
            <person name="Chen M."/>
            <person name="Teng W."/>
            <person name="Zhao L."/>
            <person name="Hu C."/>
            <person name="Zhou Y."/>
            <person name="Han B."/>
            <person name="Song L."/>
            <person name="Shu W."/>
        </authorList>
    </citation>
    <scope>NUCLEOTIDE SEQUENCE</scope>
    <source>
        <strain evidence="9">FACHB-1375</strain>
    </source>
</reference>
<dbReference type="SUPFAM" id="SSF50182">
    <property type="entry name" value="Sm-like ribonucleoproteins"/>
    <property type="match status" value="1"/>
</dbReference>
<dbReference type="Proteomes" id="UP000641646">
    <property type="component" value="Unassembled WGS sequence"/>
</dbReference>
<keyword evidence="5 7" id="KW-0472">Membrane</keyword>
<organism evidence="9 10">
    <name type="scientific">Aerosakkonema funiforme FACHB-1375</name>
    <dbReference type="NCBI Taxonomy" id="2949571"/>
    <lineage>
        <taxon>Bacteria</taxon>
        <taxon>Bacillati</taxon>
        <taxon>Cyanobacteriota</taxon>
        <taxon>Cyanophyceae</taxon>
        <taxon>Oscillatoriophycideae</taxon>
        <taxon>Aerosakkonematales</taxon>
        <taxon>Aerosakkonemataceae</taxon>
        <taxon>Aerosakkonema</taxon>
    </lineage>
</organism>
<dbReference type="GO" id="GO:0055085">
    <property type="term" value="P:transmembrane transport"/>
    <property type="evidence" value="ECO:0007669"/>
    <property type="project" value="InterPro"/>
</dbReference>
<dbReference type="EMBL" id="JACJPW010000029">
    <property type="protein sequence ID" value="MBD2181986.1"/>
    <property type="molecule type" value="Genomic_DNA"/>
</dbReference>
<feature type="transmembrane region" description="Helical" evidence="7">
    <location>
        <begin position="169"/>
        <end position="188"/>
    </location>
</feature>
<evidence type="ECO:0000256" key="2">
    <source>
        <dbReference type="ARBA" id="ARBA00008017"/>
    </source>
</evidence>
<dbReference type="PANTHER" id="PTHR30566">
    <property type="entry name" value="YNAI-RELATED MECHANOSENSITIVE ION CHANNEL"/>
    <property type="match status" value="1"/>
</dbReference>
<feature type="transmembrane region" description="Helical" evidence="7">
    <location>
        <begin position="22"/>
        <end position="47"/>
    </location>
</feature>
<evidence type="ECO:0000256" key="6">
    <source>
        <dbReference type="SAM" id="Coils"/>
    </source>
</evidence>
<protein>
    <submittedName>
        <fullName evidence="9">Mechanosensitive ion channel</fullName>
    </submittedName>
</protein>
<gene>
    <name evidence="9" type="ORF">H6G03_12865</name>
</gene>
<reference evidence="9" key="1">
    <citation type="journal article" date="2015" name="ISME J.">
        <title>Draft Genome Sequence of Streptomyces incarnatus NRRL8089, which Produces the Nucleoside Antibiotic Sinefungin.</title>
        <authorList>
            <person name="Oshima K."/>
            <person name="Hattori M."/>
            <person name="Shimizu H."/>
            <person name="Fukuda K."/>
            <person name="Nemoto M."/>
            <person name="Inagaki K."/>
            <person name="Tamura T."/>
        </authorList>
    </citation>
    <scope>NUCLEOTIDE SEQUENCE</scope>
    <source>
        <strain evidence="9">FACHB-1375</strain>
    </source>
</reference>
<comment type="similarity">
    <text evidence="2">Belongs to the MscS (TC 1.A.23) family.</text>
</comment>
<evidence type="ECO:0000256" key="1">
    <source>
        <dbReference type="ARBA" id="ARBA00004141"/>
    </source>
</evidence>
<feature type="coiled-coil region" evidence="6">
    <location>
        <begin position="328"/>
        <end position="355"/>
    </location>
</feature>
<evidence type="ECO:0000256" key="4">
    <source>
        <dbReference type="ARBA" id="ARBA00022989"/>
    </source>
</evidence>
<evidence type="ECO:0000256" key="5">
    <source>
        <dbReference type="ARBA" id="ARBA00023136"/>
    </source>
</evidence>
<dbReference type="Pfam" id="PF00924">
    <property type="entry name" value="MS_channel_2nd"/>
    <property type="match status" value="1"/>
</dbReference>
<dbReference type="AlphaFoldDB" id="A0A926ZIN7"/>
<accession>A0A926ZIN7</accession>
<evidence type="ECO:0000313" key="10">
    <source>
        <dbReference type="Proteomes" id="UP000641646"/>
    </source>
</evidence>
<dbReference type="RefSeq" id="WP_190464796.1">
    <property type="nucleotide sequence ID" value="NZ_JACJPW010000029.1"/>
</dbReference>
<dbReference type="SUPFAM" id="SSF82861">
    <property type="entry name" value="Mechanosensitive channel protein MscS (YggB), transmembrane region"/>
    <property type="match status" value="1"/>
</dbReference>
<dbReference type="InterPro" id="IPR006685">
    <property type="entry name" value="MscS_channel_2nd"/>
</dbReference>
<keyword evidence="3 7" id="KW-0812">Transmembrane</keyword>
<dbReference type="Gene3D" id="2.30.30.60">
    <property type="match status" value="1"/>
</dbReference>
<feature type="transmembrane region" description="Helical" evidence="7">
    <location>
        <begin position="59"/>
        <end position="82"/>
    </location>
</feature>
<keyword evidence="4 7" id="KW-1133">Transmembrane helix</keyword>
<dbReference type="GO" id="GO:0016020">
    <property type="term" value="C:membrane"/>
    <property type="evidence" value="ECO:0007669"/>
    <property type="project" value="UniProtKB-SubCell"/>
</dbReference>
<dbReference type="InterPro" id="IPR010920">
    <property type="entry name" value="LSM_dom_sf"/>
</dbReference>
<feature type="transmembrane region" description="Helical" evidence="7">
    <location>
        <begin position="102"/>
        <end position="123"/>
    </location>
</feature>
<dbReference type="PANTHER" id="PTHR30566:SF5">
    <property type="entry name" value="MECHANOSENSITIVE ION CHANNEL PROTEIN 1, MITOCHONDRIAL-RELATED"/>
    <property type="match status" value="1"/>
</dbReference>
<evidence type="ECO:0000256" key="3">
    <source>
        <dbReference type="ARBA" id="ARBA00022692"/>
    </source>
</evidence>
<sequence>MVPILSFATALPGFLPSLPNNFAFFLIVLIGGGIVAFVLYILLFYVLRALFRQMENDAALVSLSVSRGPVLVIFILLSLKIAFEQLSGEGILGWLEKTIDGFLILCVTHWISQLFTQVVVYYLKAYARKTEAVWDDVLIPILDRTIPVLAYLLGFSLFLQTLGVDLTGIGLAVGSITVVIGLAVKDILANFFSGLVLLVDTPFQFGDVISANGSLAVIKNIGIRVTKLYMIDTHCEVYVPNSSLGNQDIINLSRPTPHYAYSIKIGVRVDADPVAATKILKEIVLGHPDTLGTLEEKLQFLDKFYVWDEAQPGKLSKKEAGRIRVLAEIDVNKQLQKIEEEVEDLVNKIKSLERGGLDLDELKVVLKEYLDVVNLVGLRVVTERKGKRVRSRLEEQQEPALKTSLIGLIRTWYEAWLKDPDLVAEDRLILPEEWEQKIEVLKTKMNKLYQKMANPGGDETRLDDYAVKFVEWLRENFKESKNAWKEPKVRLDNITGGGMEFTVKYYVDNIKLEHWERGYRVNNEVRREMIRRLRQAYIYNS</sequence>
<dbReference type="Gene3D" id="1.10.287.1260">
    <property type="match status" value="1"/>
</dbReference>
<evidence type="ECO:0000256" key="7">
    <source>
        <dbReference type="SAM" id="Phobius"/>
    </source>
</evidence>
<evidence type="ECO:0000259" key="8">
    <source>
        <dbReference type="Pfam" id="PF00924"/>
    </source>
</evidence>
<feature type="domain" description="Mechanosensitive ion channel MscS" evidence="8">
    <location>
        <begin position="186"/>
        <end position="254"/>
    </location>
</feature>
<comment type="caution">
    <text evidence="9">The sequence shown here is derived from an EMBL/GenBank/DDBJ whole genome shotgun (WGS) entry which is preliminary data.</text>
</comment>
<dbReference type="InterPro" id="IPR011014">
    <property type="entry name" value="MscS_channel_TM-2"/>
</dbReference>
<evidence type="ECO:0000313" key="9">
    <source>
        <dbReference type="EMBL" id="MBD2181986.1"/>
    </source>
</evidence>
<keyword evidence="6" id="KW-0175">Coiled coil</keyword>
<dbReference type="InterPro" id="IPR023408">
    <property type="entry name" value="MscS_beta-dom_sf"/>
</dbReference>